<evidence type="ECO:0000256" key="6">
    <source>
        <dbReference type="SAM" id="MobiDB-lite"/>
    </source>
</evidence>
<feature type="transmembrane region" description="Helical" evidence="7">
    <location>
        <begin position="245"/>
        <end position="265"/>
    </location>
</feature>
<dbReference type="GeneID" id="68119902"/>
<dbReference type="PANTHER" id="PTHR12266">
    <property type="entry name" value="NA+/CA2+ K+ INDEPENDENT EXCHANGER"/>
    <property type="match status" value="1"/>
</dbReference>
<dbReference type="OrthoDB" id="407410at2759"/>
<feature type="transmembrane region" description="Helical" evidence="7">
    <location>
        <begin position="622"/>
        <end position="640"/>
    </location>
</feature>
<evidence type="ECO:0000256" key="7">
    <source>
        <dbReference type="SAM" id="Phobius"/>
    </source>
</evidence>
<comment type="caution">
    <text evidence="9">The sequence shown here is derived from an EMBL/GenBank/DDBJ whole genome shotgun (WGS) entry which is preliminary data.</text>
</comment>
<dbReference type="RefSeq" id="XP_044565612.1">
    <property type="nucleotide sequence ID" value="XM_044703233.1"/>
</dbReference>
<evidence type="ECO:0000256" key="2">
    <source>
        <dbReference type="ARBA" id="ARBA00022448"/>
    </source>
</evidence>
<dbReference type="OMA" id="CASDYLC"/>
<evidence type="ECO:0000256" key="1">
    <source>
        <dbReference type="ARBA" id="ARBA00004141"/>
    </source>
</evidence>
<dbReference type="VEuPathDB" id="AmoebaDB:NF0057470"/>
<feature type="transmembrane region" description="Helical" evidence="7">
    <location>
        <begin position="646"/>
        <end position="668"/>
    </location>
</feature>
<feature type="transmembrane region" description="Helical" evidence="7">
    <location>
        <begin position="561"/>
        <end position="584"/>
    </location>
</feature>
<dbReference type="InterPro" id="IPR051359">
    <property type="entry name" value="CaCA_antiporter"/>
</dbReference>
<gene>
    <name evidence="9" type="ORF">FDP41_012687</name>
</gene>
<dbReference type="AlphaFoldDB" id="A0A6A5C6H7"/>
<feature type="domain" description="Sodium/calcium exchanger membrane region" evidence="8">
    <location>
        <begin position="176"/>
        <end position="316"/>
    </location>
</feature>
<name>A0A6A5C6H7_NAEFO</name>
<dbReference type="EMBL" id="VFQX01000016">
    <property type="protein sequence ID" value="KAF0980899.1"/>
    <property type="molecule type" value="Genomic_DNA"/>
</dbReference>
<feature type="transmembrane region" description="Helical" evidence="7">
    <location>
        <begin position="21"/>
        <end position="41"/>
    </location>
</feature>
<feature type="transmembrane region" description="Helical" evidence="7">
    <location>
        <begin position="732"/>
        <end position="751"/>
    </location>
</feature>
<sequence>MVSILVGTKARREHKFQWWSLKLISLLIISTVMIVVGGVVLPSLKTQGLWNFKVNLIAGSQKQSSSLEEFPSVLQLGHQEMKTPMMHIIPSLNDFFALSTDNNTDNNSTDDNPYASYFLAINASKNCEFSTVPSNLSCFYLNWNGSGCDADNRYLQMVECTALHEAQPVFYIFAIILILIFFYLLGDTAEAYFSPSLIKISQYLRMSSNLAGVTLLALGNGAPDLSSIIVGMFSGNVAFGVGEPIGAGMFVTSVVMGSVALFSNVKGIARRPFLRDALFYLVSVSYTFFLYIDGRVYIWEAILCLIIYVAYVVTVIVGRVIYKRLKKRKEEKQKVLQRTKGIKVELKDSLINNVNTNQDDVNKETLISPVSQENNSCEISAATPSTSTEANVTARDSSFGPVIEEEGEESDEEEFVGWTKTIARDVQFKETTRADSNNMHSRFFIPKAGIIDYKKRSSENHQQQNNYVITDYFHKDNEEQSSQYYKVEDHSGFPNENPEETSNQEPEEGKLKRYLNKFLDSIEWNEKKWYEKLMFIFVEWYWVLLRNITIPKSDETEWNKWFAMCIPIFSPLVLLVCAGYDKFIYLINNAFPVAVLLIMVGCIVSIIIFFTSRRKQPPKYMPIFVVYAFVLCTAWIYLVANELLSLLEALGTIIGIPSSVLAITVLSWGNSLSDMIADVVVSRQGYPSMALGAIFGGPMLNLLIGLFVALTFAPTQLTKFCFSLDSDPTVNLSFIFLIVSLLASIIIIPLLKFRAPKAFGVFMFCLYIVYLVMALLSALFPPVQKAFTWRGDDRC</sequence>
<dbReference type="VEuPathDB" id="AmoebaDB:NF0038860"/>
<keyword evidence="3 7" id="KW-0812">Transmembrane</keyword>
<reference evidence="9 10" key="1">
    <citation type="journal article" date="2019" name="Sci. Rep.">
        <title>Nanopore sequencing improves the draft genome of the human pathogenic amoeba Naegleria fowleri.</title>
        <authorList>
            <person name="Liechti N."/>
            <person name="Schurch N."/>
            <person name="Bruggmann R."/>
            <person name="Wittwer M."/>
        </authorList>
    </citation>
    <scope>NUCLEOTIDE SEQUENCE [LARGE SCALE GENOMIC DNA]</scope>
    <source>
        <strain evidence="9 10">ATCC 30894</strain>
    </source>
</reference>
<protein>
    <recommendedName>
        <fullName evidence="8">Sodium/calcium exchanger membrane region domain-containing protein</fullName>
    </recommendedName>
</protein>
<evidence type="ECO:0000313" key="9">
    <source>
        <dbReference type="EMBL" id="KAF0980899.1"/>
    </source>
</evidence>
<dbReference type="VEuPathDB" id="AmoebaDB:NF0038870"/>
<feature type="transmembrane region" description="Helical" evidence="7">
    <location>
        <begin position="210"/>
        <end position="233"/>
    </location>
</feature>
<accession>A0A6A5C6H7</accession>
<proteinExistence type="predicted"/>
<dbReference type="VEuPathDB" id="AmoebaDB:FDP41_012687"/>
<evidence type="ECO:0000256" key="3">
    <source>
        <dbReference type="ARBA" id="ARBA00022692"/>
    </source>
</evidence>
<feature type="domain" description="Sodium/calcium exchanger membrane region" evidence="8">
    <location>
        <begin position="626"/>
        <end position="775"/>
    </location>
</feature>
<keyword evidence="10" id="KW-1185">Reference proteome</keyword>
<dbReference type="InterPro" id="IPR044880">
    <property type="entry name" value="NCX_ion-bd_dom_sf"/>
</dbReference>
<dbReference type="Pfam" id="PF01699">
    <property type="entry name" value="Na_Ca_ex"/>
    <property type="match status" value="2"/>
</dbReference>
<feature type="region of interest" description="Disordered" evidence="6">
    <location>
        <begin position="488"/>
        <end position="508"/>
    </location>
</feature>
<evidence type="ECO:0000259" key="8">
    <source>
        <dbReference type="Pfam" id="PF01699"/>
    </source>
</evidence>
<evidence type="ECO:0000256" key="4">
    <source>
        <dbReference type="ARBA" id="ARBA00022989"/>
    </source>
</evidence>
<dbReference type="Gene3D" id="1.20.1420.30">
    <property type="entry name" value="NCX, central ion-binding region"/>
    <property type="match status" value="2"/>
</dbReference>
<evidence type="ECO:0000313" key="10">
    <source>
        <dbReference type="Proteomes" id="UP000444721"/>
    </source>
</evidence>
<organism evidence="9 10">
    <name type="scientific">Naegleria fowleri</name>
    <name type="common">Brain eating amoeba</name>
    <dbReference type="NCBI Taxonomy" id="5763"/>
    <lineage>
        <taxon>Eukaryota</taxon>
        <taxon>Discoba</taxon>
        <taxon>Heterolobosea</taxon>
        <taxon>Tetramitia</taxon>
        <taxon>Eutetramitia</taxon>
        <taxon>Vahlkampfiidae</taxon>
        <taxon>Naegleria</taxon>
    </lineage>
</organism>
<dbReference type="VEuPathDB" id="AmoebaDB:NfTy_037510"/>
<keyword evidence="4 7" id="KW-1133">Transmembrane helix</keyword>
<comment type="subcellular location">
    <subcellularLocation>
        <location evidence="1">Membrane</location>
        <topology evidence="1">Multi-pass membrane protein</topology>
    </subcellularLocation>
</comment>
<dbReference type="Proteomes" id="UP000444721">
    <property type="component" value="Unassembled WGS sequence"/>
</dbReference>
<feature type="transmembrane region" description="Helical" evidence="7">
    <location>
        <begin position="277"/>
        <end position="292"/>
    </location>
</feature>
<dbReference type="GO" id="GO:0016020">
    <property type="term" value="C:membrane"/>
    <property type="evidence" value="ECO:0007669"/>
    <property type="project" value="UniProtKB-SubCell"/>
</dbReference>
<feature type="transmembrane region" description="Helical" evidence="7">
    <location>
        <begin position="590"/>
        <end position="610"/>
    </location>
</feature>
<evidence type="ECO:0000256" key="5">
    <source>
        <dbReference type="ARBA" id="ARBA00023136"/>
    </source>
</evidence>
<keyword evidence="2" id="KW-0813">Transport</keyword>
<dbReference type="PANTHER" id="PTHR12266:SF0">
    <property type="entry name" value="MITOCHONDRIAL SODIUM_CALCIUM EXCHANGER PROTEIN"/>
    <property type="match status" value="1"/>
</dbReference>
<keyword evidence="5 7" id="KW-0472">Membrane</keyword>
<feature type="transmembrane region" description="Helical" evidence="7">
    <location>
        <begin position="758"/>
        <end position="780"/>
    </location>
</feature>
<dbReference type="InterPro" id="IPR004837">
    <property type="entry name" value="NaCa_Exmemb"/>
</dbReference>
<dbReference type="GO" id="GO:0008324">
    <property type="term" value="F:monoatomic cation transmembrane transporter activity"/>
    <property type="evidence" value="ECO:0007669"/>
    <property type="project" value="TreeGrafter"/>
</dbReference>
<feature type="transmembrane region" description="Helical" evidence="7">
    <location>
        <begin position="689"/>
        <end position="712"/>
    </location>
</feature>
<feature type="transmembrane region" description="Helical" evidence="7">
    <location>
        <begin position="169"/>
        <end position="189"/>
    </location>
</feature>
<feature type="transmembrane region" description="Helical" evidence="7">
    <location>
        <begin position="298"/>
        <end position="322"/>
    </location>
</feature>